<evidence type="ECO:0000256" key="8">
    <source>
        <dbReference type="ARBA" id="ARBA00023152"/>
    </source>
</evidence>
<feature type="binding site" evidence="9">
    <location>
        <begin position="122"/>
        <end position="125"/>
    </location>
    <ligand>
        <name>ATP</name>
        <dbReference type="ChEBI" id="CHEBI:30616"/>
    </ligand>
</feature>
<gene>
    <name evidence="9" type="primary">pfkA</name>
    <name evidence="11" type="ORF">FX988_00480</name>
</gene>
<comment type="function">
    <text evidence="9">Catalyzes the phosphorylation of D-fructose 6-phosphate to fructose 1,6-bisphosphate by ATP, the first committing step of glycolysis.</text>
</comment>
<organism evidence="11 12">
    <name type="scientific">Paraglaciecola mesophila</name>
    <dbReference type="NCBI Taxonomy" id="197222"/>
    <lineage>
        <taxon>Bacteria</taxon>
        <taxon>Pseudomonadati</taxon>
        <taxon>Pseudomonadota</taxon>
        <taxon>Gammaproteobacteria</taxon>
        <taxon>Alteromonadales</taxon>
        <taxon>Alteromonadaceae</taxon>
        <taxon>Paraglaciecola</taxon>
    </lineage>
</organism>
<comment type="cofactor">
    <cofactor evidence="1 9">
        <name>Mg(2+)</name>
        <dbReference type="ChEBI" id="CHEBI:18420"/>
    </cofactor>
</comment>
<comment type="caution">
    <text evidence="9">Lacks conserved residue(s) required for the propagation of feature annotation.</text>
</comment>
<dbReference type="InterPro" id="IPR000023">
    <property type="entry name" value="Phosphofructokinase_dom"/>
</dbReference>
<dbReference type="GO" id="GO:0006002">
    <property type="term" value="P:fructose 6-phosphate metabolic process"/>
    <property type="evidence" value="ECO:0007669"/>
    <property type="project" value="InterPro"/>
</dbReference>
<dbReference type="Gene3D" id="3.40.50.450">
    <property type="match status" value="1"/>
</dbReference>
<dbReference type="GO" id="GO:0003872">
    <property type="term" value="F:6-phosphofructokinase activity"/>
    <property type="evidence" value="ECO:0007669"/>
    <property type="project" value="UniProtKB-UniRule"/>
</dbReference>
<name>A0A857JGF0_9ALTE</name>
<dbReference type="Pfam" id="PF00365">
    <property type="entry name" value="PFK"/>
    <property type="match status" value="1"/>
</dbReference>
<feature type="binding site" description="in other chain" evidence="9">
    <location>
        <begin position="189"/>
        <end position="191"/>
    </location>
    <ligand>
        <name>substrate</name>
        <note>ligand shared between dimeric partners</note>
    </ligand>
</feature>
<evidence type="ECO:0000256" key="5">
    <source>
        <dbReference type="ARBA" id="ARBA00022723"/>
    </source>
</evidence>
<evidence type="ECO:0000256" key="6">
    <source>
        <dbReference type="ARBA" id="ARBA00022777"/>
    </source>
</evidence>
<evidence type="ECO:0000256" key="3">
    <source>
        <dbReference type="ARBA" id="ARBA00022490"/>
    </source>
</evidence>
<dbReference type="GO" id="GO:0005945">
    <property type="term" value="C:6-phosphofructokinase complex"/>
    <property type="evidence" value="ECO:0007669"/>
    <property type="project" value="TreeGrafter"/>
</dbReference>
<feature type="binding site" description="in other chain" evidence="9">
    <location>
        <position position="241"/>
    </location>
    <ligand>
        <name>substrate</name>
        <note>ligand shared between dimeric partners</note>
    </ligand>
</feature>
<evidence type="ECO:0000256" key="2">
    <source>
        <dbReference type="ARBA" id="ARBA00004679"/>
    </source>
</evidence>
<feature type="binding site" evidence="9">
    <location>
        <position position="123"/>
    </location>
    <ligand>
        <name>Mg(2+)</name>
        <dbReference type="ChEBI" id="CHEBI:18420"/>
        <note>catalytic</note>
    </ligand>
</feature>
<evidence type="ECO:0000256" key="7">
    <source>
        <dbReference type="ARBA" id="ARBA00022842"/>
    </source>
</evidence>
<keyword evidence="4 9" id="KW-0808">Transferase</keyword>
<dbReference type="PRINTS" id="PR00476">
    <property type="entry name" value="PHFRCTKINASE"/>
</dbReference>
<dbReference type="GO" id="GO:0030388">
    <property type="term" value="P:fructose 1,6-bisphosphate metabolic process"/>
    <property type="evidence" value="ECO:0007669"/>
    <property type="project" value="TreeGrafter"/>
</dbReference>
<dbReference type="UniPathway" id="UPA00109">
    <property type="reaction ID" value="UER00182"/>
</dbReference>
<dbReference type="RefSeq" id="WP_201751627.1">
    <property type="nucleotide sequence ID" value="NZ_CP047656.1"/>
</dbReference>
<dbReference type="InterPro" id="IPR035966">
    <property type="entry name" value="PKF_sf"/>
</dbReference>
<dbReference type="HAMAP" id="MF_01976">
    <property type="entry name" value="Phosphofructokinase_III"/>
    <property type="match status" value="1"/>
</dbReference>
<dbReference type="GO" id="GO:0048029">
    <property type="term" value="F:monosaccharide binding"/>
    <property type="evidence" value="ECO:0007669"/>
    <property type="project" value="TreeGrafter"/>
</dbReference>
<dbReference type="NCBIfam" id="NF002872">
    <property type="entry name" value="PRK03202.1"/>
    <property type="match status" value="1"/>
</dbReference>
<feature type="binding site" description="in other chain" evidence="9">
    <location>
        <begin position="291"/>
        <end position="294"/>
    </location>
    <ligand>
        <name>substrate</name>
        <note>ligand shared between dimeric partners</note>
    </ligand>
</feature>
<feature type="active site" description="Proton acceptor" evidence="9">
    <location>
        <position position="147"/>
    </location>
</feature>
<evidence type="ECO:0000259" key="10">
    <source>
        <dbReference type="Pfam" id="PF00365"/>
    </source>
</evidence>
<feature type="domain" description="Phosphofructokinase" evidence="10">
    <location>
        <begin position="19"/>
        <end position="316"/>
    </location>
</feature>
<dbReference type="GO" id="GO:0070095">
    <property type="term" value="F:fructose-6-phosphate binding"/>
    <property type="evidence" value="ECO:0007669"/>
    <property type="project" value="TreeGrafter"/>
</dbReference>
<dbReference type="PANTHER" id="PTHR13697">
    <property type="entry name" value="PHOSPHOFRUCTOKINASE"/>
    <property type="match status" value="1"/>
</dbReference>
<dbReference type="GO" id="GO:0016208">
    <property type="term" value="F:AMP binding"/>
    <property type="evidence" value="ECO:0007669"/>
    <property type="project" value="TreeGrafter"/>
</dbReference>
<evidence type="ECO:0000256" key="9">
    <source>
        <dbReference type="HAMAP-Rule" id="MF_01976"/>
    </source>
</evidence>
<dbReference type="EC" id="2.7.1.11" evidence="9"/>
<dbReference type="Gene3D" id="3.40.50.460">
    <property type="entry name" value="Phosphofructokinase domain"/>
    <property type="match status" value="1"/>
</dbReference>
<dbReference type="InterPro" id="IPR022953">
    <property type="entry name" value="ATP_PFK"/>
</dbReference>
<dbReference type="PIRSF" id="PIRSF000532">
    <property type="entry name" value="ATP_PFK_prok"/>
    <property type="match status" value="1"/>
</dbReference>
<dbReference type="KEGG" id="pmes:FX988_00480"/>
<dbReference type="EMBL" id="CP047656">
    <property type="protein sequence ID" value="QHJ10268.1"/>
    <property type="molecule type" value="Genomic_DNA"/>
</dbReference>
<dbReference type="InterPro" id="IPR012003">
    <property type="entry name" value="ATP_PFK_prok-type"/>
</dbReference>
<dbReference type="GO" id="GO:0005524">
    <property type="term" value="F:ATP binding"/>
    <property type="evidence" value="ECO:0007669"/>
    <property type="project" value="UniProtKB-KW"/>
</dbReference>
<dbReference type="InterPro" id="IPR012829">
    <property type="entry name" value="Phosphofructokinase_III"/>
</dbReference>
<dbReference type="GO" id="GO:0042802">
    <property type="term" value="F:identical protein binding"/>
    <property type="evidence" value="ECO:0007669"/>
    <property type="project" value="TreeGrafter"/>
</dbReference>
<keyword evidence="5 9" id="KW-0479">Metal-binding</keyword>
<comment type="subcellular location">
    <subcellularLocation>
        <location evidence="9">Cytoplasm</location>
    </subcellularLocation>
</comment>
<accession>A0A857JGF0</accession>
<keyword evidence="3 9" id="KW-0963">Cytoplasm</keyword>
<dbReference type="SUPFAM" id="SSF53784">
    <property type="entry name" value="Phosphofructokinase"/>
    <property type="match status" value="1"/>
</dbReference>
<keyword evidence="8 9" id="KW-0324">Glycolysis</keyword>
<dbReference type="InterPro" id="IPR015912">
    <property type="entry name" value="Phosphofructokinase_CS"/>
</dbReference>
<dbReference type="GO" id="GO:0061621">
    <property type="term" value="P:canonical glycolysis"/>
    <property type="evidence" value="ECO:0007669"/>
    <property type="project" value="TreeGrafter"/>
</dbReference>
<keyword evidence="9" id="KW-0067">ATP-binding</keyword>
<dbReference type="Proteomes" id="UP000464524">
    <property type="component" value="Chromosome"/>
</dbReference>
<feature type="binding site" description="in other chain" evidence="9">
    <location>
        <begin position="145"/>
        <end position="147"/>
    </location>
    <ligand>
        <name>substrate</name>
        <note>ligand shared between dimeric partners</note>
    </ligand>
</feature>
<dbReference type="GO" id="GO:0047334">
    <property type="term" value="F:diphosphate-fructose-6-phosphate 1-phosphotransferase activity"/>
    <property type="evidence" value="ECO:0007669"/>
    <property type="project" value="InterPro"/>
</dbReference>
<comment type="pathway">
    <text evidence="2 9">Carbohydrate degradation; glycolysis; D-glyceraldehyde 3-phosphate and glycerone phosphate from D-glucose: step 3/4.</text>
</comment>
<feature type="binding site" evidence="9">
    <location>
        <position position="285"/>
    </location>
    <ligand>
        <name>substrate</name>
        <note>ligand shared between dimeric partners</note>
    </ligand>
</feature>
<feature type="binding site" evidence="9">
    <location>
        <position position="182"/>
    </location>
    <ligand>
        <name>substrate</name>
        <note>ligand shared between dimeric partners</note>
    </ligand>
</feature>
<keyword evidence="7 9" id="KW-0460">Magnesium</keyword>
<comment type="similarity">
    <text evidence="9">Belongs to the phosphofructokinase type A (PFKA) family. Mixed-substrate PFK group III subfamily.</text>
</comment>
<feature type="binding site" evidence="9">
    <location>
        <position position="27"/>
    </location>
    <ligand>
        <name>ATP</name>
        <dbReference type="ChEBI" id="CHEBI:30616"/>
    </ligand>
</feature>
<dbReference type="PROSITE" id="PS00433">
    <property type="entry name" value="PHOSPHOFRUCTOKINASE"/>
    <property type="match status" value="1"/>
</dbReference>
<comment type="subunit">
    <text evidence="9">Homodimer or homotetramer.</text>
</comment>
<reference evidence="11 12" key="1">
    <citation type="submission" date="2019-12" db="EMBL/GenBank/DDBJ databases">
        <title>Genome sequencing and assembly of endphytes of Porphyra tenera.</title>
        <authorList>
            <person name="Park J.M."/>
            <person name="Shin R."/>
            <person name="Jo S.H."/>
        </authorList>
    </citation>
    <scope>NUCLEOTIDE SEQUENCE [LARGE SCALE GENOMIC DNA]</scope>
    <source>
        <strain evidence="11 12">GPM4</strain>
    </source>
</reference>
<keyword evidence="9" id="KW-0547">Nucleotide-binding</keyword>
<dbReference type="PANTHER" id="PTHR13697:SF52">
    <property type="entry name" value="ATP-DEPENDENT 6-PHOSPHOFRUCTOKINASE 3"/>
    <property type="match status" value="1"/>
</dbReference>
<evidence type="ECO:0000256" key="4">
    <source>
        <dbReference type="ARBA" id="ARBA00022679"/>
    </source>
</evidence>
<dbReference type="GO" id="GO:0046872">
    <property type="term" value="F:metal ion binding"/>
    <property type="evidence" value="ECO:0007669"/>
    <property type="project" value="UniProtKB-KW"/>
</dbReference>
<comment type="catalytic activity">
    <reaction evidence="9">
        <text>beta-D-fructose 6-phosphate + ATP = beta-D-fructose 1,6-bisphosphate + ADP + H(+)</text>
        <dbReference type="Rhea" id="RHEA:16109"/>
        <dbReference type="ChEBI" id="CHEBI:15378"/>
        <dbReference type="ChEBI" id="CHEBI:30616"/>
        <dbReference type="ChEBI" id="CHEBI:32966"/>
        <dbReference type="ChEBI" id="CHEBI:57634"/>
        <dbReference type="ChEBI" id="CHEBI:456216"/>
        <dbReference type="EC" id="2.7.1.11"/>
    </reaction>
</comment>
<proteinExistence type="inferred from homology"/>
<evidence type="ECO:0000313" key="11">
    <source>
        <dbReference type="EMBL" id="QHJ10268.1"/>
    </source>
</evidence>
<dbReference type="AlphaFoldDB" id="A0A857JGF0"/>
<sequence length="381" mass="41150">MASITSPDQSNELSNKPSRVAILTGGGDCPGLNAAIRGVAKTLMLRTKTEIIGIEDGFLGFIERRSRTLTYQDCSGILSLGGTMIGTHNRANPFDYKGEDHSAAVKRYYDELALDALVIIGGDGTLSIGYELTKLGMNIVGVPKTIDNDLMCTERTFGFDTAVSIVTDAIDRLRTTGQSHKRIMIVETMGRNAGWIALHAGIAGGADSILIPEHPYDIKLVADACNKRMGTHHFSIVVVAEGAKPIDGEVCTRETIKDSPEPTRLGGIGDQLKQQLEQLTDAEIRSTTLGHIQRGGSPTSFDRIFATNLGSYAAELVINKQYNCAVIQRGNQLSEVSLDCVAHKTRNIPNDDPTLQTALSMGICFGTKALFRRSAKSSEYE</sequence>
<evidence type="ECO:0000256" key="1">
    <source>
        <dbReference type="ARBA" id="ARBA00001946"/>
    </source>
</evidence>
<protein>
    <recommendedName>
        <fullName evidence="9">ATP-dependent 6-phosphofructokinase</fullName>
        <shortName evidence="9">ATP-PFK</shortName>
        <shortName evidence="9">Phosphofructokinase</shortName>
        <ecNumber evidence="9">2.7.1.11</ecNumber>
    </recommendedName>
    <alternativeName>
        <fullName evidence="9">Phosphohexokinase</fullName>
    </alternativeName>
</protein>
<keyword evidence="12" id="KW-1185">Reference proteome</keyword>
<feature type="binding site" evidence="9">
    <location>
        <begin position="90"/>
        <end position="91"/>
    </location>
    <ligand>
        <name>ATP</name>
        <dbReference type="ChEBI" id="CHEBI:30616"/>
    </ligand>
</feature>
<keyword evidence="6 9" id="KW-0418">Kinase</keyword>
<feature type="site" description="Important for substrate specificity; cannot use PPi as phosphoryl donor" evidence="9">
    <location>
        <position position="124"/>
    </location>
</feature>
<evidence type="ECO:0000313" key="12">
    <source>
        <dbReference type="Proteomes" id="UP000464524"/>
    </source>
</evidence>